<keyword evidence="14" id="KW-1133">Transmembrane helix</keyword>
<evidence type="ECO:0000256" key="4">
    <source>
        <dbReference type="ARBA" id="ARBA00022729"/>
    </source>
</evidence>
<evidence type="ECO:0000313" key="17">
    <source>
        <dbReference type="RefSeq" id="XP_013401334.1"/>
    </source>
</evidence>
<dbReference type="OMA" id="SCGAYKR"/>
<dbReference type="GO" id="GO:0032222">
    <property type="term" value="P:regulation of synaptic transmission, cholinergic"/>
    <property type="evidence" value="ECO:0007669"/>
    <property type="project" value="InterPro"/>
</dbReference>
<dbReference type="InterPro" id="IPR050975">
    <property type="entry name" value="Sleep_regulator"/>
</dbReference>
<sequence length="142" mass="15643">MDILLQVSILLAILGLGEAIQCYQCDSNEDGSCPSDQYFDPTINALVDCGSFEANVPGSFCMKVVQESPGWHSWTKITRRCGSRSEVGVASGCRWSYHDNGIFQEICYCNDRNGCNGSSRLSLNSVVLLFSIILVILIHKKL</sequence>
<name>A0A1S3IUW6_LINAN</name>
<dbReference type="GO" id="GO:0048511">
    <property type="term" value="P:rhythmic process"/>
    <property type="evidence" value="ECO:0007669"/>
    <property type="project" value="UniProtKB-KW"/>
</dbReference>
<dbReference type="InterPro" id="IPR031424">
    <property type="entry name" value="QVR-like"/>
</dbReference>
<comment type="subcellular location">
    <subcellularLocation>
        <location evidence="1">Cell membrane</location>
        <topology evidence="1">Lipid-anchor</topology>
        <topology evidence="1">GPI-anchor</topology>
        <orientation evidence="1">Extracellular side</orientation>
    </subcellularLocation>
    <subcellularLocation>
        <location evidence="9">Membrane raft</location>
        <topology evidence="9">Lipid-anchor</topology>
        <topology evidence="9">GPI-anchor</topology>
        <orientation evidence="9">Extracellular side</orientation>
    </subcellularLocation>
</comment>
<reference evidence="17" key="1">
    <citation type="submission" date="2025-08" db="UniProtKB">
        <authorList>
            <consortium name="RefSeq"/>
        </authorList>
    </citation>
    <scope>IDENTIFICATION</scope>
    <source>
        <tissue evidence="17">Gonads</tissue>
    </source>
</reference>
<evidence type="ECO:0000256" key="9">
    <source>
        <dbReference type="ARBA" id="ARBA00044499"/>
    </source>
</evidence>
<evidence type="ECO:0000313" key="16">
    <source>
        <dbReference type="Proteomes" id="UP000085678"/>
    </source>
</evidence>
<keyword evidence="5" id="KW-0090">Biological rhythms</keyword>
<evidence type="ECO:0000256" key="1">
    <source>
        <dbReference type="ARBA" id="ARBA00004471"/>
    </source>
</evidence>
<dbReference type="Proteomes" id="UP000085678">
    <property type="component" value="Unplaced"/>
</dbReference>
<dbReference type="FunCoup" id="A0A1S3IUW6">
    <property type="interactions" value="235"/>
</dbReference>
<dbReference type="STRING" id="7574.A0A1S3IUW6"/>
<dbReference type="PANTHER" id="PTHR33562">
    <property type="entry name" value="ATILLA, ISOFORM B-RELATED-RELATED"/>
    <property type="match status" value="1"/>
</dbReference>
<keyword evidence="14" id="KW-0812">Transmembrane</keyword>
<feature type="chain" id="PRO_5010349788" description="UPAR/Ly6 domain-containing protein qvr" evidence="15">
    <location>
        <begin position="20"/>
        <end position="142"/>
    </location>
</feature>
<proteinExistence type="inferred from homology"/>
<keyword evidence="3" id="KW-1003">Cell membrane</keyword>
<keyword evidence="7" id="KW-0325">Glycoprotein</keyword>
<dbReference type="PANTHER" id="PTHR33562:SF31">
    <property type="entry name" value="PROTEIN QUIVER"/>
    <property type="match status" value="1"/>
</dbReference>
<evidence type="ECO:0000256" key="7">
    <source>
        <dbReference type="ARBA" id="ARBA00023180"/>
    </source>
</evidence>
<dbReference type="Pfam" id="PF17064">
    <property type="entry name" value="QVR"/>
    <property type="match status" value="1"/>
</dbReference>
<evidence type="ECO:0000256" key="13">
    <source>
        <dbReference type="ARBA" id="ARBA00046769"/>
    </source>
</evidence>
<comment type="subunit">
    <text evidence="13">Interacts (via loop 2 of the three-fingered Ly-6 domain) with Sh/shaker; this interaction may stabilize both components of the complex and may be required for targeting or retention of Sh/shaker to neural cell projections. Interacts (via loop 2 of the three-fingered Ly-6 domain) with nAChRalpha3 and potentially other nicotinic acetylcholine receptors; this interaction is required for antagonism of nicotinic acetylcholine receptors.</text>
</comment>
<comment type="similarity">
    <text evidence="2">Belongs to the quiver family.</text>
</comment>
<keyword evidence="16" id="KW-1185">Reference proteome</keyword>
<keyword evidence="6" id="KW-1015">Disulfide bond</keyword>
<evidence type="ECO:0000256" key="5">
    <source>
        <dbReference type="ARBA" id="ARBA00023108"/>
    </source>
</evidence>
<evidence type="ECO:0000256" key="2">
    <source>
        <dbReference type="ARBA" id="ARBA00010522"/>
    </source>
</evidence>
<dbReference type="GeneID" id="106167170"/>
<evidence type="ECO:0000256" key="11">
    <source>
        <dbReference type="ARBA" id="ARBA00044561"/>
    </source>
</evidence>
<keyword evidence="4 15" id="KW-0732">Signal</keyword>
<feature type="transmembrane region" description="Helical" evidence="14">
    <location>
        <begin position="121"/>
        <end position="138"/>
    </location>
</feature>
<gene>
    <name evidence="17" type="primary">LOC106167170</name>
</gene>
<feature type="signal peptide" evidence="15">
    <location>
        <begin position="1"/>
        <end position="19"/>
    </location>
</feature>
<evidence type="ECO:0000256" key="3">
    <source>
        <dbReference type="ARBA" id="ARBA00022475"/>
    </source>
</evidence>
<dbReference type="OrthoDB" id="10046582at2759"/>
<evidence type="ECO:0000256" key="12">
    <source>
        <dbReference type="ARBA" id="ARBA00045788"/>
    </source>
</evidence>
<protein>
    <recommendedName>
        <fullName evidence="10">UPAR/Ly6 domain-containing protein qvr</fullName>
    </recommendedName>
    <alternativeName>
        <fullName evidence="11">Protein quiver</fullName>
    </alternativeName>
    <alternativeName>
        <fullName evidence="8">Protein sleepless</fullName>
    </alternativeName>
</protein>
<dbReference type="AlphaFoldDB" id="A0A1S3IUW6"/>
<evidence type="ECO:0000256" key="14">
    <source>
        <dbReference type="SAM" id="Phobius"/>
    </source>
</evidence>
<dbReference type="GO" id="GO:0005886">
    <property type="term" value="C:plasma membrane"/>
    <property type="evidence" value="ECO:0007669"/>
    <property type="project" value="UniProtKB-SubCell"/>
</dbReference>
<organism evidence="16 17">
    <name type="scientific">Lingula anatina</name>
    <name type="common">Brachiopod</name>
    <name type="synonym">Lingula unguis</name>
    <dbReference type="NCBI Taxonomy" id="7574"/>
    <lineage>
        <taxon>Eukaryota</taxon>
        <taxon>Metazoa</taxon>
        <taxon>Spiralia</taxon>
        <taxon>Lophotrochozoa</taxon>
        <taxon>Brachiopoda</taxon>
        <taxon>Linguliformea</taxon>
        <taxon>Lingulata</taxon>
        <taxon>Lingulida</taxon>
        <taxon>Linguloidea</taxon>
        <taxon>Lingulidae</taxon>
        <taxon>Lingula</taxon>
    </lineage>
</organism>
<evidence type="ECO:0000256" key="15">
    <source>
        <dbReference type="SAM" id="SignalP"/>
    </source>
</evidence>
<evidence type="ECO:0000256" key="8">
    <source>
        <dbReference type="ARBA" id="ARBA00031037"/>
    </source>
</evidence>
<comment type="function">
    <text evidence="12">Bifunctional regulator of neuronal activity in the mushroom body, and possibly other regions of the brain, that acts as a signaling molecule required for homeostatic regulation of sleep under normal conditions and after sleep deprivation. Reduces neuronal excitability by enhancing Sh/shaker K(+) channel activity; possibly by stabilizing Sh/shaker to increase protein levels, accelerating its activation kinetics, slowing C-type inactivation and enhancing recovery from inactivation. Specifically affects the A-type K(+) current. Antagonizes nicotinic acetylcholine receptors (nAChRs) to reduce synaptic transmission, possibly by preventing their localization to the cell surface. Required for regulation of neuromuscular excitability and plasticity at neuromuscular junctions.</text>
</comment>
<dbReference type="GO" id="GO:0045121">
    <property type="term" value="C:membrane raft"/>
    <property type="evidence" value="ECO:0007669"/>
    <property type="project" value="UniProtKB-SubCell"/>
</dbReference>
<dbReference type="InParanoid" id="A0A1S3IUW6"/>
<evidence type="ECO:0000256" key="10">
    <source>
        <dbReference type="ARBA" id="ARBA00044524"/>
    </source>
</evidence>
<dbReference type="GO" id="GO:0030431">
    <property type="term" value="P:sleep"/>
    <property type="evidence" value="ECO:0007669"/>
    <property type="project" value="InterPro"/>
</dbReference>
<evidence type="ECO:0000256" key="6">
    <source>
        <dbReference type="ARBA" id="ARBA00023157"/>
    </source>
</evidence>
<dbReference type="KEGG" id="lak:106167170"/>
<dbReference type="RefSeq" id="XP_013401334.1">
    <property type="nucleotide sequence ID" value="XM_013545880.1"/>
</dbReference>
<keyword evidence="14" id="KW-0472">Membrane</keyword>
<accession>A0A1S3IUW6</accession>